<comment type="caution">
    <text evidence="3">The sequence shown here is derived from an EMBL/GenBank/DDBJ whole genome shotgun (WGS) entry which is preliminary data.</text>
</comment>
<dbReference type="Gene3D" id="3.40.1620.10">
    <property type="entry name" value="YefM-like domain"/>
    <property type="match status" value="1"/>
</dbReference>
<evidence type="ECO:0000256" key="2">
    <source>
        <dbReference type="RuleBase" id="RU362080"/>
    </source>
</evidence>
<dbReference type="Pfam" id="PF02604">
    <property type="entry name" value="PhdYeFM_antitox"/>
    <property type="match status" value="1"/>
</dbReference>
<sequence length="84" mass="10019">MRTIGQRELRNDNAKIMREVEEGHSFVITRNGKPIADLVPHISKRVTVREFQENMRTLPPIDAEAWKRDMAEADEWFRDTYLEY</sequence>
<evidence type="ECO:0000313" key="4">
    <source>
        <dbReference type="Proteomes" id="UP001500449"/>
    </source>
</evidence>
<dbReference type="EMBL" id="BAAAQK010000002">
    <property type="protein sequence ID" value="GAA1829661.1"/>
    <property type="molecule type" value="Genomic_DNA"/>
</dbReference>
<dbReference type="InterPro" id="IPR006442">
    <property type="entry name" value="Antitoxin_Phd/YefM"/>
</dbReference>
<name>A0ABN2ML33_9PSEU</name>
<comment type="function">
    <text evidence="2">Antitoxin component of a type II toxin-antitoxin (TA) system.</text>
</comment>
<dbReference type="NCBIfam" id="TIGR01552">
    <property type="entry name" value="phd_fam"/>
    <property type="match status" value="1"/>
</dbReference>
<comment type="similarity">
    <text evidence="1 2">Belongs to the phD/YefM antitoxin family.</text>
</comment>
<accession>A0ABN2ML33</accession>
<evidence type="ECO:0000256" key="1">
    <source>
        <dbReference type="ARBA" id="ARBA00009981"/>
    </source>
</evidence>
<evidence type="ECO:0000313" key="3">
    <source>
        <dbReference type="EMBL" id="GAA1829661.1"/>
    </source>
</evidence>
<keyword evidence="4" id="KW-1185">Reference proteome</keyword>
<gene>
    <name evidence="3" type="ORF">GCM10009836_04440</name>
</gene>
<dbReference type="Proteomes" id="UP001500449">
    <property type="component" value="Unassembled WGS sequence"/>
</dbReference>
<proteinExistence type="inferred from homology"/>
<dbReference type="RefSeq" id="WP_344411816.1">
    <property type="nucleotide sequence ID" value="NZ_BAAAQK010000002.1"/>
</dbReference>
<dbReference type="InterPro" id="IPR036165">
    <property type="entry name" value="YefM-like_sf"/>
</dbReference>
<dbReference type="SUPFAM" id="SSF143120">
    <property type="entry name" value="YefM-like"/>
    <property type="match status" value="1"/>
</dbReference>
<reference evidence="3 4" key="1">
    <citation type="journal article" date="2019" name="Int. J. Syst. Evol. Microbiol.">
        <title>The Global Catalogue of Microorganisms (GCM) 10K type strain sequencing project: providing services to taxonomists for standard genome sequencing and annotation.</title>
        <authorList>
            <consortium name="The Broad Institute Genomics Platform"/>
            <consortium name="The Broad Institute Genome Sequencing Center for Infectious Disease"/>
            <person name="Wu L."/>
            <person name="Ma J."/>
        </authorList>
    </citation>
    <scope>NUCLEOTIDE SEQUENCE [LARGE SCALE GENOMIC DNA]</scope>
    <source>
        <strain evidence="3 4">JCM 16009</strain>
    </source>
</reference>
<protein>
    <recommendedName>
        <fullName evidence="2">Antitoxin</fullName>
    </recommendedName>
</protein>
<organism evidence="3 4">
    <name type="scientific">Pseudonocardia ailaonensis</name>
    <dbReference type="NCBI Taxonomy" id="367279"/>
    <lineage>
        <taxon>Bacteria</taxon>
        <taxon>Bacillati</taxon>
        <taxon>Actinomycetota</taxon>
        <taxon>Actinomycetes</taxon>
        <taxon>Pseudonocardiales</taxon>
        <taxon>Pseudonocardiaceae</taxon>
        <taxon>Pseudonocardia</taxon>
    </lineage>
</organism>